<dbReference type="SUPFAM" id="SSF54695">
    <property type="entry name" value="POZ domain"/>
    <property type="match status" value="1"/>
</dbReference>
<organism evidence="9 10">
    <name type="scientific">Chrysodeixis includens</name>
    <name type="common">Soybean looper</name>
    <name type="synonym">Pseudoplusia includens</name>
    <dbReference type="NCBI Taxonomy" id="689277"/>
    <lineage>
        <taxon>Eukaryota</taxon>
        <taxon>Metazoa</taxon>
        <taxon>Ecdysozoa</taxon>
        <taxon>Arthropoda</taxon>
        <taxon>Hexapoda</taxon>
        <taxon>Insecta</taxon>
        <taxon>Pterygota</taxon>
        <taxon>Neoptera</taxon>
        <taxon>Endopterygota</taxon>
        <taxon>Lepidoptera</taxon>
        <taxon>Glossata</taxon>
        <taxon>Ditrysia</taxon>
        <taxon>Noctuoidea</taxon>
        <taxon>Noctuidae</taxon>
        <taxon>Plusiinae</taxon>
        <taxon>Chrysodeixis</taxon>
    </lineage>
</organism>
<keyword evidence="5" id="KW-0833">Ubl conjugation pathway</keyword>
<dbReference type="GO" id="GO:0003779">
    <property type="term" value="F:actin binding"/>
    <property type="evidence" value="ECO:0007669"/>
    <property type="project" value="UniProtKB-KW"/>
</dbReference>
<dbReference type="InterPro" id="IPR006652">
    <property type="entry name" value="Kelch_1"/>
</dbReference>
<dbReference type="Gene3D" id="2.120.10.80">
    <property type="entry name" value="Kelch-type beta propeller"/>
    <property type="match status" value="1"/>
</dbReference>
<dbReference type="SMART" id="SM00612">
    <property type="entry name" value="Kelch"/>
    <property type="match status" value="6"/>
</dbReference>
<dbReference type="FunFam" id="1.25.40.420:FF:000001">
    <property type="entry name" value="Kelch-like family member 12"/>
    <property type="match status" value="1"/>
</dbReference>
<keyword evidence="10" id="KW-1185">Reference proteome</keyword>
<evidence type="ECO:0000256" key="4">
    <source>
        <dbReference type="ARBA" id="ARBA00022737"/>
    </source>
</evidence>
<dbReference type="InterPro" id="IPR015915">
    <property type="entry name" value="Kelch-typ_b-propeller"/>
</dbReference>
<evidence type="ECO:0000256" key="2">
    <source>
        <dbReference type="ARBA" id="ARBA00013699"/>
    </source>
</evidence>
<evidence type="ECO:0000256" key="7">
    <source>
        <dbReference type="ARBA" id="ARBA00043912"/>
    </source>
</evidence>
<evidence type="ECO:0000313" key="10">
    <source>
        <dbReference type="Proteomes" id="UP001154114"/>
    </source>
</evidence>
<protein>
    <recommendedName>
        <fullName evidence="2">Kelch-like protein diablo</fullName>
    </recommendedName>
</protein>
<gene>
    <name evidence="9" type="ORF">CINC_LOCUS4499</name>
</gene>
<sequence>MFTQFDERTQPSITIQNVEPHALETIIEYVYTPESLDITEDNVQSLLSAASLLQVVGVREACCVFLAGALSPDNALGIRAFAELHACADLGLCAARFIENHFVEVLDTEEFLALAPDTLAQLLDSDRITVPNEEVILDAVIRWMQHDAEARAQHLGSLLEHVRLPLLAQESLVARAAAEPLASAGLRVKDLVIEALSFHLMRPERRLAAAAACARARPRQPPRSPKVLLVVGGQAPKAIRDVEAYHADVARWRPAAELPSRRCRAGLAVVQGKVYAVGGFNGTLRVRSVDVYDVATDTWAAGPPLCARRSTLGVAVIGHVIYAVGGFDGATGLSSAEALDTREGTWRPVASMSTRRSSVGVAVLDGKLYAVGGYDGASRQCLHTVERYDPAADAWESVEEMGARRSGCGVGVVEGALYAVGGHDGPAVRRSVERWAGAGGWGAAPPMHTARRNAAVAAHHGRLYVVGGDDGAANLNTVEVFDPATDTWTLLPASMAVGRSYAGVCVVERAGGA</sequence>
<dbReference type="SUPFAM" id="SSF117281">
    <property type="entry name" value="Kelch motif"/>
    <property type="match status" value="2"/>
</dbReference>
<dbReference type="Pfam" id="PF01344">
    <property type="entry name" value="Kelch_1"/>
    <property type="match status" value="5"/>
</dbReference>
<evidence type="ECO:0000256" key="5">
    <source>
        <dbReference type="ARBA" id="ARBA00022786"/>
    </source>
</evidence>
<dbReference type="PANTHER" id="PTHR24412">
    <property type="entry name" value="KELCH PROTEIN"/>
    <property type="match status" value="1"/>
</dbReference>
<dbReference type="SMART" id="SM00875">
    <property type="entry name" value="BACK"/>
    <property type="match status" value="1"/>
</dbReference>
<dbReference type="PANTHER" id="PTHR24412:SF466">
    <property type="entry name" value="RING CANAL KELCH PROTEIN"/>
    <property type="match status" value="1"/>
</dbReference>
<dbReference type="PRINTS" id="PR00501">
    <property type="entry name" value="KELCHREPEAT"/>
</dbReference>
<dbReference type="Pfam" id="PF00651">
    <property type="entry name" value="BTB"/>
    <property type="match status" value="1"/>
</dbReference>
<dbReference type="EMBL" id="LR824020">
    <property type="protein sequence ID" value="CAH0589321.1"/>
    <property type="molecule type" value="Genomic_DNA"/>
</dbReference>
<dbReference type="Gene3D" id="3.30.710.10">
    <property type="entry name" value="Potassium Channel Kv1.1, Chain A"/>
    <property type="match status" value="1"/>
</dbReference>
<reference evidence="9" key="1">
    <citation type="submission" date="2021-12" db="EMBL/GenBank/DDBJ databases">
        <authorList>
            <person name="King R."/>
        </authorList>
    </citation>
    <scope>NUCLEOTIDE SEQUENCE</scope>
</reference>
<dbReference type="InterPro" id="IPR000210">
    <property type="entry name" value="BTB/POZ_dom"/>
</dbReference>
<evidence type="ECO:0000256" key="1">
    <source>
        <dbReference type="ARBA" id="ARBA00004906"/>
    </source>
</evidence>
<keyword evidence="6" id="KW-0009">Actin-binding</keyword>
<dbReference type="Pfam" id="PF07707">
    <property type="entry name" value="BACK"/>
    <property type="match status" value="1"/>
</dbReference>
<comment type="function">
    <text evidence="7">Probable substrate-specific adapter of an E3 ubiquitin-protein ligase complex which mediates the ubiquitination and subsequent proteasomal degradation of target proteins. May have a role in synapse differentiation and growth.</text>
</comment>
<comment type="pathway">
    <text evidence="1">Protein modification; protein ubiquitination.</text>
</comment>
<keyword evidence="3" id="KW-0880">Kelch repeat</keyword>
<dbReference type="InterPro" id="IPR011333">
    <property type="entry name" value="SKP1/BTB/POZ_sf"/>
</dbReference>
<name>A0A9P0BQQ9_CHRIL</name>
<dbReference type="AlphaFoldDB" id="A0A9P0BQQ9"/>
<dbReference type="PIRSF" id="PIRSF037037">
    <property type="entry name" value="Kelch-like_protein_gigaxonin"/>
    <property type="match status" value="1"/>
</dbReference>
<evidence type="ECO:0000313" key="9">
    <source>
        <dbReference type="EMBL" id="CAH0589321.1"/>
    </source>
</evidence>
<evidence type="ECO:0000259" key="8">
    <source>
        <dbReference type="SMART" id="SM00875"/>
    </source>
</evidence>
<evidence type="ECO:0000256" key="6">
    <source>
        <dbReference type="ARBA" id="ARBA00023203"/>
    </source>
</evidence>
<dbReference type="InterPro" id="IPR017096">
    <property type="entry name" value="BTB-kelch_protein"/>
</dbReference>
<accession>A0A9P0BQQ9</accession>
<keyword evidence="4" id="KW-0677">Repeat</keyword>
<dbReference type="InterPro" id="IPR011705">
    <property type="entry name" value="BACK"/>
</dbReference>
<dbReference type="Gene3D" id="1.25.40.420">
    <property type="match status" value="1"/>
</dbReference>
<evidence type="ECO:0000256" key="3">
    <source>
        <dbReference type="ARBA" id="ARBA00022441"/>
    </source>
</evidence>
<dbReference type="Proteomes" id="UP001154114">
    <property type="component" value="Chromosome 17"/>
</dbReference>
<feature type="domain" description="BACK" evidence="8">
    <location>
        <begin position="75"/>
        <end position="177"/>
    </location>
</feature>
<dbReference type="OrthoDB" id="45365at2759"/>
<proteinExistence type="predicted"/>